<comment type="similarity">
    <text evidence="1">Belongs to the maleate isomerase family.</text>
</comment>
<evidence type="ECO:0000256" key="1">
    <source>
        <dbReference type="HAMAP-Rule" id="MF_00943"/>
    </source>
</evidence>
<feature type="active site" description="Nucleophile" evidence="1">
    <location>
        <position position="147"/>
    </location>
</feature>
<keyword evidence="1 3" id="KW-0413">Isomerase</keyword>
<dbReference type="Gene3D" id="3.40.50.12500">
    <property type="match status" value="1"/>
</dbReference>
<dbReference type="InterPro" id="IPR028615">
    <property type="entry name" value="Maleate_isomerase"/>
</dbReference>
<proteinExistence type="inferred from homology"/>
<organism evidence="3 4">
    <name type="scientific">Arthrobacter oryzae</name>
    <dbReference type="NCBI Taxonomy" id="409290"/>
    <lineage>
        <taxon>Bacteria</taxon>
        <taxon>Bacillati</taxon>
        <taxon>Actinomycetota</taxon>
        <taxon>Actinomycetes</taxon>
        <taxon>Micrococcales</taxon>
        <taxon>Micrococcaceae</taxon>
        <taxon>Arthrobacter</taxon>
    </lineage>
</organism>
<comment type="caution">
    <text evidence="3">The sequence shown here is derived from an EMBL/GenBank/DDBJ whole genome shotgun (WGS) entry which is preliminary data.</text>
</comment>
<dbReference type="HAMAP" id="MF_00943">
    <property type="entry name" value="Maleate_isomerase"/>
    <property type="match status" value="1"/>
</dbReference>
<dbReference type="AlphaFoldDB" id="A0A495EPZ8"/>
<feature type="modified residue" description="S-(2-succinyl)cysteine" evidence="1">
    <location>
        <position position="147"/>
    </location>
</feature>
<protein>
    <recommendedName>
        <fullName evidence="1">Maleate isomerase</fullName>
        <ecNumber evidence="1">5.2.1.1</ecNumber>
    </recommendedName>
    <alternativeName>
        <fullName evidence="1">Maleate cis-trans isomerase</fullName>
    </alternativeName>
</protein>
<dbReference type="GO" id="GO:0050076">
    <property type="term" value="F:maleate isomerase activity"/>
    <property type="evidence" value="ECO:0007669"/>
    <property type="project" value="UniProtKB-UniRule"/>
</dbReference>
<feature type="binding site" evidence="1">
    <location>
        <begin position="266"/>
        <end position="267"/>
    </location>
    <ligand>
        <name>substrate</name>
    </ligand>
</feature>
<dbReference type="EMBL" id="RBIR01000005">
    <property type="protein sequence ID" value="RKR18882.1"/>
    <property type="molecule type" value="Genomic_DNA"/>
</dbReference>
<name>A0A495EPZ8_9MICC</name>
<comment type="function">
    <text evidence="1">Catalyzes cis-trans isomerization of the C2-C3 double bond in maleate to yield fumarate.</text>
</comment>
<feature type="binding site" evidence="1">
    <location>
        <position position="82"/>
    </location>
    <ligand>
        <name>substrate</name>
    </ligand>
</feature>
<feature type="region of interest" description="Disordered" evidence="2">
    <location>
        <begin position="55"/>
        <end position="76"/>
    </location>
</feature>
<dbReference type="PANTHER" id="PTHR40267:SF1">
    <property type="entry name" value="BLR3294 PROTEIN"/>
    <property type="match status" value="1"/>
</dbReference>
<reference evidence="3 4" key="1">
    <citation type="submission" date="2018-10" db="EMBL/GenBank/DDBJ databases">
        <title>Genomic Encyclopedia of Type Strains, Phase IV (KMG-IV): sequencing the most valuable type-strain genomes for metagenomic binning, comparative biology and taxonomic classification.</title>
        <authorList>
            <person name="Goeker M."/>
        </authorList>
    </citation>
    <scope>NUCLEOTIDE SEQUENCE [LARGE SCALE GENOMIC DNA]</scope>
    <source>
        <strain evidence="3 4">DSM 25586</strain>
    </source>
</reference>
<dbReference type="InterPro" id="IPR053714">
    <property type="entry name" value="Iso_Racemase_Enz_sf"/>
</dbReference>
<comment type="subunit">
    <text evidence="1">Homodimer.</text>
</comment>
<comment type="catalytic activity">
    <reaction evidence="1">
        <text>maleate = fumarate</text>
        <dbReference type="Rhea" id="RHEA:13169"/>
        <dbReference type="ChEBI" id="CHEBI:29806"/>
        <dbReference type="ChEBI" id="CHEBI:30780"/>
        <dbReference type="EC" id="5.2.1.1"/>
    </reaction>
</comment>
<evidence type="ECO:0000313" key="4">
    <source>
        <dbReference type="Proteomes" id="UP000276055"/>
    </source>
</evidence>
<dbReference type="InterPro" id="IPR026286">
    <property type="entry name" value="MaiA/AMDase"/>
</dbReference>
<dbReference type="PANTHER" id="PTHR40267">
    <property type="entry name" value="BLR3294 PROTEIN"/>
    <property type="match status" value="1"/>
</dbReference>
<evidence type="ECO:0000313" key="3">
    <source>
        <dbReference type="EMBL" id="RKR18882.1"/>
    </source>
</evidence>
<feature type="binding site" evidence="1">
    <location>
        <begin position="147"/>
        <end position="149"/>
    </location>
    <ligand>
        <name>substrate</name>
    </ligand>
</feature>
<sequence length="323" mass="33071">MSILASRPRSGANTVDTFRLNPQDGFANHNVGLANVSHGHTDEDPDRDMEAAMTASEAQGAHRAAGNGEGSSRIGLIVPSSNTTMETELPEMFRRQSEASGHSYTFHSARATLKSVTPEELAAMVAKAGECATAVSDADVDVIAYACLVAVMAQGPGAHEGSEEVIAAAAAANGHPAPVTSSAGALVRTLQAMGARKVAMLTPYLPELTKMVADYIEGAGIEVQDVIGLEVADNLAVGRLDPARLPSIAARLNHTGIDALVLSACVQMPSLAAVQEVEDALGIPVVTAATATTYEILRALGHQPAIPGAGRLLSGPLASVAAA</sequence>
<accession>A0A495EPZ8</accession>
<dbReference type="EC" id="5.2.1.1" evidence="1"/>
<feature type="active site" description="Proton donor" evidence="1">
    <location>
        <position position="265"/>
    </location>
</feature>
<dbReference type="Pfam" id="PF17645">
    <property type="entry name" value="Amdase"/>
    <property type="match status" value="1"/>
</dbReference>
<dbReference type="Proteomes" id="UP000276055">
    <property type="component" value="Unassembled WGS sequence"/>
</dbReference>
<feature type="binding site" evidence="1">
    <location>
        <position position="204"/>
    </location>
    <ligand>
        <name>substrate</name>
    </ligand>
</feature>
<feature type="binding site" evidence="1">
    <location>
        <position position="234"/>
    </location>
    <ligand>
        <name>substrate</name>
    </ligand>
</feature>
<evidence type="ECO:0000256" key="2">
    <source>
        <dbReference type="SAM" id="MobiDB-lite"/>
    </source>
</evidence>
<gene>
    <name evidence="1" type="primary">maiA</name>
    <name evidence="3" type="ORF">C8D78_2623</name>
</gene>
<comment type="miscellaneous">
    <text evidence="1">Reaction is initiated by nucleophilic attack of cysteine at the double bond, yielding a covalent succinylcysteine-like intermediate.</text>
</comment>